<organism evidence="2 3">
    <name type="scientific">Boletus edulis BED1</name>
    <dbReference type="NCBI Taxonomy" id="1328754"/>
    <lineage>
        <taxon>Eukaryota</taxon>
        <taxon>Fungi</taxon>
        <taxon>Dikarya</taxon>
        <taxon>Basidiomycota</taxon>
        <taxon>Agaricomycotina</taxon>
        <taxon>Agaricomycetes</taxon>
        <taxon>Agaricomycetidae</taxon>
        <taxon>Boletales</taxon>
        <taxon>Boletineae</taxon>
        <taxon>Boletaceae</taxon>
        <taxon>Boletoideae</taxon>
        <taxon>Boletus</taxon>
    </lineage>
</organism>
<gene>
    <name evidence="2" type="ORF">L210DRAFT_3509574</name>
    <name evidence="1" type="ORF">L210DRAFT_3509671</name>
</gene>
<name>A0AAD4BEL7_BOLED</name>
<reference evidence="2" key="2">
    <citation type="journal article" date="2020" name="Nat. Commun.">
        <title>Large-scale genome sequencing of mycorrhizal fungi provides insights into the early evolution of symbiotic traits.</title>
        <authorList>
            <person name="Miyauchi S."/>
            <person name="Kiss E."/>
            <person name="Kuo A."/>
            <person name="Drula E."/>
            <person name="Kohler A."/>
            <person name="Sanchez-Garcia M."/>
            <person name="Morin E."/>
            <person name="Andreopoulos B."/>
            <person name="Barry K.W."/>
            <person name="Bonito G."/>
            <person name="Buee M."/>
            <person name="Carver A."/>
            <person name="Chen C."/>
            <person name="Cichocki N."/>
            <person name="Clum A."/>
            <person name="Culley D."/>
            <person name="Crous P.W."/>
            <person name="Fauchery L."/>
            <person name="Girlanda M."/>
            <person name="Hayes R.D."/>
            <person name="Keri Z."/>
            <person name="LaButti K."/>
            <person name="Lipzen A."/>
            <person name="Lombard V."/>
            <person name="Magnuson J."/>
            <person name="Maillard F."/>
            <person name="Murat C."/>
            <person name="Nolan M."/>
            <person name="Ohm R.A."/>
            <person name="Pangilinan J."/>
            <person name="Pereira M.F."/>
            <person name="Perotto S."/>
            <person name="Peter M."/>
            <person name="Pfister S."/>
            <person name="Riley R."/>
            <person name="Sitrit Y."/>
            <person name="Stielow J.B."/>
            <person name="Szollosi G."/>
            <person name="Zifcakova L."/>
            <person name="Stursova M."/>
            <person name="Spatafora J.W."/>
            <person name="Tedersoo L."/>
            <person name="Vaario L.M."/>
            <person name="Yamada A."/>
            <person name="Yan M."/>
            <person name="Wang P."/>
            <person name="Xu J."/>
            <person name="Bruns T."/>
            <person name="Baldrian P."/>
            <person name="Vilgalys R."/>
            <person name="Dunand C."/>
            <person name="Henrissat B."/>
            <person name="Grigoriev I.V."/>
            <person name="Hibbett D."/>
            <person name="Nagy L.G."/>
            <person name="Martin F.M."/>
        </authorList>
    </citation>
    <scope>NUCLEOTIDE SEQUENCE</scope>
    <source>
        <strain evidence="2">BED1</strain>
    </source>
</reference>
<reference evidence="2" key="1">
    <citation type="submission" date="2019-10" db="EMBL/GenBank/DDBJ databases">
        <authorList>
            <consortium name="DOE Joint Genome Institute"/>
            <person name="Kuo A."/>
            <person name="Miyauchi S."/>
            <person name="Kiss E."/>
            <person name="Drula E."/>
            <person name="Kohler A."/>
            <person name="Sanchez-Garcia M."/>
            <person name="Andreopoulos B."/>
            <person name="Barry K.W."/>
            <person name="Bonito G."/>
            <person name="Buee M."/>
            <person name="Carver A."/>
            <person name="Chen C."/>
            <person name="Cichocki N."/>
            <person name="Clum A."/>
            <person name="Culley D."/>
            <person name="Crous P.W."/>
            <person name="Fauchery L."/>
            <person name="Girlanda M."/>
            <person name="Hayes R."/>
            <person name="Keri Z."/>
            <person name="LaButti K."/>
            <person name="Lipzen A."/>
            <person name="Lombard V."/>
            <person name="Magnuson J."/>
            <person name="Maillard F."/>
            <person name="Morin E."/>
            <person name="Murat C."/>
            <person name="Nolan M."/>
            <person name="Ohm R."/>
            <person name="Pangilinan J."/>
            <person name="Pereira M."/>
            <person name="Perotto S."/>
            <person name="Peter M."/>
            <person name="Riley R."/>
            <person name="Sitrit Y."/>
            <person name="Stielow B."/>
            <person name="Szollosi G."/>
            <person name="Zifcakova L."/>
            <person name="Stursova M."/>
            <person name="Spatafora J.W."/>
            <person name="Tedersoo L."/>
            <person name="Vaario L.-M."/>
            <person name="Yamada A."/>
            <person name="Yan M."/>
            <person name="Wang P."/>
            <person name="Xu J."/>
            <person name="Bruns T."/>
            <person name="Baldrian P."/>
            <person name="Vilgalys R."/>
            <person name="Henrissat B."/>
            <person name="Grigoriev I.V."/>
            <person name="Hibbett D."/>
            <person name="Nagy L.G."/>
            <person name="Martin F.M."/>
        </authorList>
    </citation>
    <scope>NUCLEOTIDE SEQUENCE</scope>
    <source>
        <strain evidence="2">BED1</strain>
    </source>
</reference>
<keyword evidence="3" id="KW-1185">Reference proteome</keyword>
<evidence type="ECO:0000313" key="2">
    <source>
        <dbReference type="EMBL" id="KAF8423971.1"/>
    </source>
</evidence>
<dbReference type="EMBL" id="WHUW01000112">
    <property type="protein sequence ID" value="KAF8423743.1"/>
    <property type="molecule type" value="Genomic_DNA"/>
</dbReference>
<dbReference type="EMBL" id="WHUW01000108">
    <property type="protein sequence ID" value="KAF8423971.1"/>
    <property type="molecule type" value="Genomic_DNA"/>
</dbReference>
<comment type="caution">
    <text evidence="2">The sequence shown here is derived from an EMBL/GenBank/DDBJ whole genome shotgun (WGS) entry which is preliminary data.</text>
</comment>
<proteinExistence type="predicted"/>
<evidence type="ECO:0000313" key="3">
    <source>
        <dbReference type="Proteomes" id="UP001194468"/>
    </source>
</evidence>
<accession>A0AAD4BEL7</accession>
<dbReference type="Proteomes" id="UP001194468">
    <property type="component" value="Unassembled WGS sequence"/>
</dbReference>
<evidence type="ECO:0000313" key="1">
    <source>
        <dbReference type="EMBL" id="KAF8423743.1"/>
    </source>
</evidence>
<dbReference type="AlphaFoldDB" id="A0AAD4BEL7"/>
<protein>
    <submittedName>
        <fullName evidence="2">Uncharacterized protein</fullName>
    </submittedName>
</protein>
<sequence>MDSIILPGQYVLSIPTAVGTYYLGPLQDNPYTIGILPEDFTLINDGGVDEYKILTKGLCVDKMRDGSLCLKADDGHCENVSSGNETYMSVLFLIVADKGILTCLQDQKGKLFLLGFAAVSDTPTGQRVHYMESYVISDIHARQAGFPILDGSQCCGMPGKPPCEMGDEKTTTSGGNTACTVCPPSCTAIKFVPV</sequence>